<dbReference type="AlphaFoldDB" id="A0A401T582"/>
<gene>
    <name evidence="2" type="ORF">chiPu_0016284</name>
</gene>
<organism evidence="2 3">
    <name type="scientific">Chiloscyllium punctatum</name>
    <name type="common">Brownbanded bambooshark</name>
    <name type="synonym">Hemiscyllium punctatum</name>
    <dbReference type="NCBI Taxonomy" id="137246"/>
    <lineage>
        <taxon>Eukaryota</taxon>
        <taxon>Metazoa</taxon>
        <taxon>Chordata</taxon>
        <taxon>Craniata</taxon>
        <taxon>Vertebrata</taxon>
        <taxon>Chondrichthyes</taxon>
        <taxon>Elasmobranchii</taxon>
        <taxon>Galeomorphii</taxon>
        <taxon>Galeoidea</taxon>
        <taxon>Orectolobiformes</taxon>
        <taxon>Hemiscylliidae</taxon>
        <taxon>Chiloscyllium</taxon>
    </lineage>
</organism>
<protein>
    <submittedName>
        <fullName evidence="2">Uncharacterized protein</fullName>
    </submittedName>
</protein>
<keyword evidence="3" id="KW-1185">Reference proteome</keyword>
<dbReference type="OrthoDB" id="9048614at2759"/>
<comment type="caution">
    <text evidence="2">The sequence shown here is derived from an EMBL/GenBank/DDBJ whole genome shotgun (WGS) entry which is preliminary data.</text>
</comment>
<dbReference type="Proteomes" id="UP000287033">
    <property type="component" value="Unassembled WGS sequence"/>
</dbReference>
<keyword evidence="1" id="KW-0732">Signal</keyword>
<dbReference type="Gene3D" id="1.20.120.20">
    <property type="entry name" value="Apolipoprotein"/>
    <property type="match status" value="1"/>
</dbReference>
<evidence type="ECO:0000256" key="1">
    <source>
        <dbReference type="SAM" id="SignalP"/>
    </source>
</evidence>
<dbReference type="STRING" id="137246.A0A401T582"/>
<name>A0A401T582_CHIPU</name>
<dbReference type="SUPFAM" id="SSF58113">
    <property type="entry name" value="Apolipoprotein A-I"/>
    <property type="match status" value="1"/>
</dbReference>
<reference evidence="2 3" key="1">
    <citation type="journal article" date="2018" name="Nat. Ecol. Evol.">
        <title>Shark genomes provide insights into elasmobranch evolution and the origin of vertebrates.</title>
        <authorList>
            <person name="Hara Y"/>
            <person name="Yamaguchi K"/>
            <person name="Onimaru K"/>
            <person name="Kadota M"/>
            <person name="Koyanagi M"/>
            <person name="Keeley SD"/>
            <person name="Tatsumi K"/>
            <person name="Tanaka K"/>
            <person name="Motone F"/>
            <person name="Kageyama Y"/>
            <person name="Nozu R"/>
            <person name="Adachi N"/>
            <person name="Nishimura O"/>
            <person name="Nakagawa R"/>
            <person name="Tanegashima C"/>
            <person name="Kiyatake I"/>
            <person name="Matsumoto R"/>
            <person name="Murakumo K"/>
            <person name="Nishida K"/>
            <person name="Terakita A"/>
            <person name="Kuratani S"/>
            <person name="Sato K"/>
            <person name="Hyodo S Kuraku.S."/>
        </authorList>
    </citation>
    <scope>NUCLEOTIDE SEQUENCE [LARGE SCALE GENOMIC DNA]</scope>
</reference>
<dbReference type="OMA" id="NDANLTW"/>
<sequence length="334" mass="38188">MFLKTTASILIILAVSDSRTRLGVGELQDDSHNHVFRKASESQHLKTKEPFSYLLKDDATHVHKLTDSLHQKLVPITEELRLKMTLDTEKLRQLIRHEMQELSRKIDPLADEVHQRRSRSLPELHQMLTPFTEQLLIDPVIHNRRTLLRKVRADTKTQRQIMVSLTEAVQSQIEDNIAKVNQGLPPSTSLLQLDKGIQKILRKLLPDVDKGFASVLHQVGTVPQHTENISILESKINSNVVKLAPYASNKTGILTGNMNDANLTWQMKDLSRNLDQVAEIFLQNTNSFTVNKKLTVKLKNMKDRLSPYADSLKQALQNQLSNMSEYIRDEVNNF</sequence>
<accession>A0A401T582</accession>
<feature type="chain" id="PRO_5018971160" evidence="1">
    <location>
        <begin position="19"/>
        <end position="334"/>
    </location>
</feature>
<feature type="signal peptide" evidence="1">
    <location>
        <begin position="1"/>
        <end position="18"/>
    </location>
</feature>
<dbReference type="EMBL" id="BEZZ01001055">
    <property type="protein sequence ID" value="GCC37777.1"/>
    <property type="molecule type" value="Genomic_DNA"/>
</dbReference>
<evidence type="ECO:0000313" key="3">
    <source>
        <dbReference type="Proteomes" id="UP000287033"/>
    </source>
</evidence>
<evidence type="ECO:0000313" key="2">
    <source>
        <dbReference type="EMBL" id="GCC37777.1"/>
    </source>
</evidence>
<proteinExistence type="predicted"/>